<dbReference type="SMART" id="SM00822">
    <property type="entry name" value="PKS_KR"/>
    <property type="match status" value="1"/>
</dbReference>
<dbReference type="PANTHER" id="PTHR42879:SF2">
    <property type="entry name" value="3-OXOACYL-[ACYL-CARRIER-PROTEIN] REDUCTASE FABG"/>
    <property type="match status" value="1"/>
</dbReference>
<evidence type="ECO:0000256" key="1">
    <source>
        <dbReference type="ARBA" id="ARBA00006484"/>
    </source>
</evidence>
<dbReference type="CDD" id="cd05233">
    <property type="entry name" value="SDR_c"/>
    <property type="match status" value="1"/>
</dbReference>
<dbReference type="PRINTS" id="PR00080">
    <property type="entry name" value="SDRFAMILY"/>
</dbReference>
<dbReference type="AlphaFoldDB" id="A0A7S8C4K1"/>
<dbReference type="Pfam" id="PF00106">
    <property type="entry name" value="adh_short"/>
    <property type="match status" value="1"/>
</dbReference>
<dbReference type="GO" id="GO:0032787">
    <property type="term" value="P:monocarboxylic acid metabolic process"/>
    <property type="evidence" value="ECO:0007669"/>
    <property type="project" value="UniProtKB-ARBA"/>
</dbReference>
<feature type="domain" description="Ketoreductase" evidence="3">
    <location>
        <begin position="6"/>
        <end position="181"/>
    </location>
</feature>
<dbReference type="PANTHER" id="PTHR42879">
    <property type="entry name" value="3-OXOACYL-(ACYL-CARRIER-PROTEIN) REDUCTASE"/>
    <property type="match status" value="1"/>
</dbReference>
<dbReference type="InterPro" id="IPR036291">
    <property type="entry name" value="NAD(P)-bd_dom_sf"/>
</dbReference>
<evidence type="ECO:0000313" key="4">
    <source>
        <dbReference type="EMBL" id="QPC43189.1"/>
    </source>
</evidence>
<name>A0A7S8C4K1_9HYPH</name>
<dbReference type="PROSITE" id="PS00061">
    <property type="entry name" value="ADH_SHORT"/>
    <property type="match status" value="1"/>
</dbReference>
<dbReference type="PRINTS" id="PR00081">
    <property type="entry name" value="GDHRDH"/>
</dbReference>
<dbReference type="FunFam" id="3.40.50.720:FF:000084">
    <property type="entry name" value="Short-chain dehydrogenase reductase"/>
    <property type="match status" value="1"/>
</dbReference>
<evidence type="ECO:0000259" key="3">
    <source>
        <dbReference type="SMART" id="SM00822"/>
    </source>
</evidence>
<gene>
    <name evidence="4" type="ORF">HW532_11110</name>
</gene>
<dbReference type="InterPro" id="IPR057326">
    <property type="entry name" value="KR_dom"/>
</dbReference>
<dbReference type="Proteomes" id="UP000593594">
    <property type="component" value="Chromosome"/>
</dbReference>
<keyword evidence="5" id="KW-1185">Reference proteome</keyword>
<dbReference type="InterPro" id="IPR020904">
    <property type="entry name" value="Sc_DH/Rdtase_CS"/>
</dbReference>
<sequence length="253" mass="25500">MSLAGRHAMITGGGTGIGAAIAAALARAGARVTLAGRREGPLEETAKAIGAAGTVRFDVTDEAAVADGFARAAERSGPVSILVNNAGAAESAPFERTDTSLLRRMLGVNLEGAVHCIHAVLPGMREAGFGRIVTVASTAGLKGYPYVSAYCAAKHAAIGLTRALALETARSGITVNAVCPGFTDTDLVRGSVARVAAETGREEADVRASFTRANPQGRLVAPEEVADAVSWLAGEAASAVTGQAIAVAGGEFM</sequence>
<dbReference type="KEGG" id="kmn:HW532_11110"/>
<dbReference type="SUPFAM" id="SSF51735">
    <property type="entry name" value="NAD(P)-binding Rossmann-fold domains"/>
    <property type="match status" value="1"/>
</dbReference>
<proteinExistence type="inferred from homology"/>
<organism evidence="4 5">
    <name type="scientific">Kaustia mangrovi</name>
    <dbReference type="NCBI Taxonomy" id="2593653"/>
    <lineage>
        <taxon>Bacteria</taxon>
        <taxon>Pseudomonadati</taxon>
        <taxon>Pseudomonadota</taxon>
        <taxon>Alphaproteobacteria</taxon>
        <taxon>Hyphomicrobiales</taxon>
        <taxon>Parvibaculaceae</taxon>
        <taxon>Kaustia</taxon>
    </lineage>
</organism>
<comment type="similarity">
    <text evidence="1 2">Belongs to the short-chain dehydrogenases/reductases (SDR) family.</text>
</comment>
<accession>A0A7S8C4K1</accession>
<dbReference type="InterPro" id="IPR002347">
    <property type="entry name" value="SDR_fam"/>
</dbReference>
<dbReference type="RefSeq" id="WP_213160550.1">
    <property type="nucleotide sequence ID" value="NZ_CP058214.1"/>
</dbReference>
<dbReference type="InterPro" id="IPR050259">
    <property type="entry name" value="SDR"/>
</dbReference>
<dbReference type="Gene3D" id="3.40.50.720">
    <property type="entry name" value="NAD(P)-binding Rossmann-like Domain"/>
    <property type="match status" value="1"/>
</dbReference>
<evidence type="ECO:0000313" key="5">
    <source>
        <dbReference type="Proteomes" id="UP000593594"/>
    </source>
</evidence>
<dbReference type="EMBL" id="CP058214">
    <property type="protein sequence ID" value="QPC43189.1"/>
    <property type="molecule type" value="Genomic_DNA"/>
</dbReference>
<protein>
    <submittedName>
        <fullName evidence="4">SDR family oxidoreductase</fullName>
    </submittedName>
</protein>
<evidence type="ECO:0000256" key="2">
    <source>
        <dbReference type="RuleBase" id="RU000363"/>
    </source>
</evidence>
<reference evidence="4 5" key="1">
    <citation type="submission" date="2020-06" db="EMBL/GenBank/DDBJ databases">
        <title>Genome sequence of 2 isolates from Red Sea Mangroves.</title>
        <authorList>
            <person name="Sefrji F."/>
            <person name="Michoud G."/>
            <person name="Merlino G."/>
            <person name="Daffonchio D."/>
        </authorList>
    </citation>
    <scope>NUCLEOTIDE SEQUENCE [LARGE SCALE GENOMIC DNA]</scope>
    <source>
        <strain evidence="4 5">R1DC25</strain>
    </source>
</reference>